<evidence type="ECO:0000256" key="4">
    <source>
        <dbReference type="ARBA" id="ARBA00022797"/>
    </source>
</evidence>
<dbReference type="InterPro" id="IPR016292">
    <property type="entry name" value="Epoxide_hydrolase"/>
</dbReference>
<feature type="active site" description="Proton acceptor" evidence="7">
    <location>
        <position position="449"/>
    </location>
</feature>
<accession>A0AAN5D670</accession>
<dbReference type="InterPro" id="IPR029058">
    <property type="entry name" value="AB_hydrolase_fold"/>
</dbReference>
<dbReference type="Gene3D" id="3.40.50.1820">
    <property type="entry name" value="alpha/beta hydrolase"/>
    <property type="match status" value="1"/>
</dbReference>
<feature type="active site" description="Proton donor" evidence="7">
    <location>
        <position position="393"/>
    </location>
</feature>
<comment type="catalytic activity">
    <reaction evidence="1 6">
        <text>1-(4-methoxyphenyl)-N-methyl-N-[(3-methyloxetan-3-yl)methyl]methanamine + H2O = 2-{[(4-methoxybenzyl)(methyl)amino]methyl}-2-methylpropane-1,3-diol</text>
        <dbReference type="Rhea" id="RHEA:55764"/>
        <dbReference type="ChEBI" id="CHEBI:15377"/>
        <dbReference type="ChEBI" id="CHEBI:139161"/>
        <dbReference type="ChEBI" id="CHEBI:139164"/>
        <dbReference type="EC" id="3.3.2.9"/>
    </reaction>
</comment>
<dbReference type="InterPro" id="IPR000639">
    <property type="entry name" value="Epox_hydrolase-like"/>
</dbReference>
<feature type="active site" description="Nucleophile" evidence="7">
    <location>
        <position position="234"/>
    </location>
</feature>
<dbReference type="InterPro" id="IPR010497">
    <property type="entry name" value="Epoxide_hydro_N"/>
</dbReference>
<feature type="transmembrane region" description="Helical" evidence="8">
    <location>
        <begin position="6"/>
        <end position="27"/>
    </location>
</feature>
<evidence type="ECO:0000256" key="1">
    <source>
        <dbReference type="ARBA" id="ARBA00000221"/>
    </source>
</evidence>
<comment type="caution">
    <text evidence="10">The sequence shown here is derived from an EMBL/GenBank/DDBJ whole genome shotgun (WGS) entry which is preliminary data.</text>
</comment>
<keyword evidence="6 8" id="KW-0472">Membrane</keyword>
<keyword evidence="5 6" id="KW-0378">Hydrolase</keyword>
<dbReference type="PRINTS" id="PR00412">
    <property type="entry name" value="EPOXHYDRLASE"/>
</dbReference>
<organism evidence="10 11">
    <name type="scientific">Pristionchus mayeri</name>
    <dbReference type="NCBI Taxonomy" id="1317129"/>
    <lineage>
        <taxon>Eukaryota</taxon>
        <taxon>Metazoa</taxon>
        <taxon>Ecdysozoa</taxon>
        <taxon>Nematoda</taxon>
        <taxon>Chromadorea</taxon>
        <taxon>Rhabditida</taxon>
        <taxon>Rhabditina</taxon>
        <taxon>Diplogasteromorpha</taxon>
        <taxon>Diplogasteroidea</taxon>
        <taxon>Neodiplogasteridae</taxon>
        <taxon>Pristionchus</taxon>
    </lineage>
</organism>
<comment type="similarity">
    <text evidence="3 6">Belongs to the peptidase S33 family.</text>
</comment>
<evidence type="ECO:0000256" key="7">
    <source>
        <dbReference type="PIRSR" id="PIRSR001112-1"/>
    </source>
</evidence>
<reference evidence="11" key="1">
    <citation type="submission" date="2022-10" db="EMBL/GenBank/DDBJ databases">
        <title>Genome assembly of Pristionchus species.</title>
        <authorList>
            <person name="Yoshida K."/>
            <person name="Sommer R.J."/>
        </authorList>
    </citation>
    <scope>NUCLEOTIDE SEQUENCE [LARGE SCALE GENOMIC DNA]</scope>
    <source>
        <strain evidence="11">RS5460</strain>
    </source>
</reference>
<dbReference type="PIRSF" id="PIRSF001112">
    <property type="entry name" value="Epoxide_hydrolase"/>
    <property type="match status" value="1"/>
</dbReference>
<keyword evidence="4 6" id="KW-0058">Aromatic hydrocarbons catabolism</keyword>
<comment type="catalytic activity">
    <reaction evidence="6">
        <text>cis-stilbene oxide + H2O = (1R,2R)-hydrobenzoin</text>
        <dbReference type="Rhea" id="RHEA:23900"/>
        <dbReference type="ChEBI" id="CHEBI:15377"/>
        <dbReference type="ChEBI" id="CHEBI:50004"/>
        <dbReference type="ChEBI" id="CHEBI:50014"/>
        <dbReference type="EC" id="3.3.2.9"/>
    </reaction>
</comment>
<dbReference type="EMBL" id="BTRK01000006">
    <property type="protein sequence ID" value="GMR56750.1"/>
    <property type="molecule type" value="Genomic_DNA"/>
</dbReference>
<dbReference type="GO" id="GO:0005789">
    <property type="term" value="C:endoplasmic reticulum membrane"/>
    <property type="evidence" value="ECO:0007669"/>
    <property type="project" value="UniProtKB-SubCell"/>
</dbReference>
<dbReference type="SUPFAM" id="SSF53474">
    <property type="entry name" value="alpha/beta-Hydrolases"/>
    <property type="match status" value="1"/>
</dbReference>
<evidence type="ECO:0000313" key="11">
    <source>
        <dbReference type="Proteomes" id="UP001328107"/>
    </source>
</evidence>
<keyword evidence="8" id="KW-0812">Transmembrane</keyword>
<evidence type="ECO:0000256" key="8">
    <source>
        <dbReference type="SAM" id="Phobius"/>
    </source>
</evidence>
<dbReference type="GO" id="GO:0033961">
    <property type="term" value="F:cis-stilbene-oxide hydrolase activity"/>
    <property type="evidence" value="ECO:0007669"/>
    <property type="project" value="UniProtKB-UniRule"/>
</dbReference>
<dbReference type="GO" id="GO:0097176">
    <property type="term" value="P:epoxide metabolic process"/>
    <property type="evidence" value="ECO:0007669"/>
    <property type="project" value="TreeGrafter"/>
</dbReference>
<keyword evidence="8" id="KW-1133">Transmembrane helix</keyword>
<keyword evidence="6" id="KW-0256">Endoplasmic reticulum</keyword>
<evidence type="ECO:0000256" key="3">
    <source>
        <dbReference type="ARBA" id="ARBA00010088"/>
    </source>
</evidence>
<gene>
    <name evidence="10" type="ORF">PMAYCL1PPCAC_26945</name>
</gene>
<dbReference type="Proteomes" id="UP001328107">
    <property type="component" value="Unassembled WGS sequence"/>
</dbReference>
<name>A0AAN5D670_9BILA</name>
<dbReference type="EC" id="3.3.2.9" evidence="6"/>
<sequence>MIYLIASLIVAGVIIAIAVLVGARFFYLSFVNKKTKPPQDGWYGKGDKRADDTGITPFKVAVPEGILEDLKERLGKTRISHEVLEDSDNFEYGFNGNYLKEVVNYWRENFDWRKQEQILNSWPQYTTEVEGVKIHYYHAKPDAGKYKEVVPLLLVHGWPGNVFEFYKMIPMLIDPEAHGVKSSIAFQVIAPSIPGYGFSEAPSKKGFSPCEAARVFKKLMQRVGHNKFYLQGGDWGAVITTQLARMYPESVFGLHTNMLTANPLSIKGFFYTFVGSIFSWVTEFLKIPQTQILFKNPHQHGYNALQAVTQVAWKESGYMHIQGTKPDTVGTGLNDSPVGLAAYILEKFSVWTNPDFTRLRDGGLTKKFTLDELLTVITIYWTQGNIVSSQRFYKEFFMNPLEFWLTLKYVTVPTGHAQFPNEIFDKQPAEIVETSYNLITQKVMPDGGHFPAFEQPTLLAGHLFSFVQTVEKCA</sequence>
<feature type="domain" description="Epoxide hydrolase N-terminal" evidence="9">
    <location>
        <begin position="55"/>
        <end position="165"/>
    </location>
</feature>
<keyword evidence="11" id="KW-1185">Reference proteome</keyword>
<evidence type="ECO:0000313" key="10">
    <source>
        <dbReference type="EMBL" id="GMR56750.1"/>
    </source>
</evidence>
<dbReference type="PANTHER" id="PTHR21661">
    <property type="entry name" value="EPOXIDE HYDROLASE 1-RELATED"/>
    <property type="match status" value="1"/>
</dbReference>
<comment type="subcellular location">
    <subcellularLocation>
        <location evidence="6">Endoplasmic reticulum membrane</location>
    </subcellularLocation>
    <subcellularLocation>
        <location evidence="2">Microsome membrane</location>
        <topology evidence="2">Single-pass membrane protein</topology>
    </subcellularLocation>
</comment>
<proteinExistence type="inferred from homology"/>
<evidence type="ECO:0000259" key="9">
    <source>
        <dbReference type="Pfam" id="PF06441"/>
    </source>
</evidence>
<evidence type="ECO:0000256" key="2">
    <source>
        <dbReference type="ARBA" id="ARBA00004111"/>
    </source>
</evidence>
<dbReference type="Pfam" id="PF06441">
    <property type="entry name" value="EHN"/>
    <property type="match status" value="1"/>
</dbReference>
<dbReference type="AlphaFoldDB" id="A0AAN5D670"/>
<dbReference type="PANTHER" id="PTHR21661:SF35">
    <property type="entry name" value="EPOXIDE HYDROLASE"/>
    <property type="match status" value="1"/>
</dbReference>
<protein>
    <recommendedName>
        <fullName evidence="6">Epoxide hydrolase</fullName>
        <ecNumber evidence="6">3.3.2.9</ecNumber>
    </recommendedName>
</protein>
<evidence type="ECO:0000256" key="6">
    <source>
        <dbReference type="PIRNR" id="PIRNR001112"/>
    </source>
</evidence>
<evidence type="ECO:0000256" key="5">
    <source>
        <dbReference type="ARBA" id="ARBA00022801"/>
    </source>
</evidence>